<name>A0ACB5T9C9_AMBMO</name>
<gene>
    <name evidence="1" type="ORF">Amon02_000634000</name>
</gene>
<comment type="caution">
    <text evidence="1">The sequence shown here is derived from an EMBL/GenBank/DDBJ whole genome shotgun (WGS) entry which is preliminary data.</text>
</comment>
<protein>
    <submittedName>
        <fullName evidence="1">Unnamed protein product</fullName>
    </submittedName>
</protein>
<dbReference type="Proteomes" id="UP001165064">
    <property type="component" value="Unassembled WGS sequence"/>
</dbReference>
<evidence type="ECO:0000313" key="1">
    <source>
        <dbReference type="EMBL" id="GME83699.1"/>
    </source>
</evidence>
<keyword evidence="2" id="KW-1185">Reference proteome</keyword>
<accession>A0ACB5T9C9</accession>
<proteinExistence type="predicted"/>
<dbReference type="EMBL" id="BSXS01004923">
    <property type="protein sequence ID" value="GME83699.1"/>
    <property type="molecule type" value="Genomic_DNA"/>
</dbReference>
<organism evidence="1 2">
    <name type="scientific">Ambrosiozyma monospora</name>
    <name type="common">Yeast</name>
    <name type="synonym">Endomycopsis monosporus</name>
    <dbReference type="NCBI Taxonomy" id="43982"/>
    <lineage>
        <taxon>Eukaryota</taxon>
        <taxon>Fungi</taxon>
        <taxon>Dikarya</taxon>
        <taxon>Ascomycota</taxon>
        <taxon>Saccharomycotina</taxon>
        <taxon>Pichiomycetes</taxon>
        <taxon>Pichiales</taxon>
        <taxon>Pichiaceae</taxon>
        <taxon>Ambrosiozyma</taxon>
    </lineage>
</organism>
<reference evidence="1" key="1">
    <citation type="submission" date="2023-04" db="EMBL/GenBank/DDBJ databases">
        <title>Ambrosiozyma monospora NBRC 10751.</title>
        <authorList>
            <person name="Ichikawa N."/>
            <person name="Sato H."/>
            <person name="Tonouchi N."/>
        </authorList>
    </citation>
    <scope>NUCLEOTIDE SEQUENCE</scope>
    <source>
        <strain evidence="1">NBRC 10751</strain>
    </source>
</reference>
<sequence length="73" mass="8172">MRNIGFILFCTWHKSVVIGKRFRVDTVDKLQYSGTSDLVDAEAIRGDVPYSTRTESNSTGGDDDDVEEDSPEE</sequence>
<evidence type="ECO:0000313" key="2">
    <source>
        <dbReference type="Proteomes" id="UP001165064"/>
    </source>
</evidence>